<evidence type="ECO:0000313" key="2">
    <source>
        <dbReference type="Proteomes" id="UP000565579"/>
    </source>
</evidence>
<sequence length="103" mass="12136">MTVHDMTLPGFLPLKRFCREKYCSARIKVRRGDKYAEWNATLTRGDKAITEYLKKYNKAQHRDGCRYKDLPPSVHVWCRKGDRSEFEALAKELIRLETARQSS</sequence>
<accession>A0A7X0NP62</accession>
<protein>
    <submittedName>
        <fullName evidence="1">Uncharacterized protein</fullName>
    </submittedName>
</protein>
<reference evidence="1 2" key="1">
    <citation type="submission" date="2020-08" db="EMBL/GenBank/DDBJ databases">
        <title>Sequencing the genomes of 1000 actinobacteria strains.</title>
        <authorList>
            <person name="Klenk H.-P."/>
        </authorList>
    </citation>
    <scope>NUCLEOTIDE SEQUENCE [LARGE SCALE GENOMIC DNA]</scope>
    <source>
        <strain evidence="1 2">DSM 43768</strain>
    </source>
</reference>
<evidence type="ECO:0000313" key="1">
    <source>
        <dbReference type="EMBL" id="MBB6547047.1"/>
    </source>
</evidence>
<gene>
    <name evidence="1" type="ORF">HD593_001842</name>
</gene>
<organism evidence="1 2">
    <name type="scientific">Nonomuraea rubra</name>
    <dbReference type="NCBI Taxonomy" id="46180"/>
    <lineage>
        <taxon>Bacteria</taxon>
        <taxon>Bacillati</taxon>
        <taxon>Actinomycetota</taxon>
        <taxon>Actinomycetes</taxon>
        <taxon>Streptosporangiales</taxon>
        <taxon>Streptosporangiaceae</taxon>
        <taxon>Nonomuraea</taxon>
    </lineage>
</organism>
<comment type="caution">
    <text evidence="1">The sequence shown here is derived from an EMBL/GenBank/DDBJ whole genome shotgun (WGS) entry which is preliminary data.</text>
</comment>
<proteinExistence type="predicted"/>
<dbReference type="AlphaFoldDB" id="A0A7X0NP62"/>
<keyword evidence="2" id="KW-1185">Reference proteome</keyword>
<dbReference type="Proteomes" id="UP000565579">
    <property type="component" value="Unassembled WGS sequence"/>
</dbReference>
<dbReference type="EMBL" id="JACHMI010000001">
    <property type="protein sequence ID" value="MBB6547047.1"/>
    <property type="molecule type" value="Genomic_DNA"/>
</dbReference>
<dbReference type="RefSeq" id="WP_185101761.1">
    <property type="nucleotide sequence ID" value="NZ_BAAAXY010000190.1"/>
</dbReference>
<name>A0A7X0NP62_9ACTN</name>